<evidence type="ECO:0008006" key="5">
    <source>
        <dbReference type="Google" id="ProtNLM"/>
    </source>
</evidence>
<comment type="caution">
    <text evidence="3">The sequence shown here is derived from an EMBL/GenBank/DDBJ whole genome shotgun (WGS) entry which is preliminary data.</text>
</comment>
<sequence length="245" mass="25931">MNFLNSGLAASAVALALSGAAVAAPVTYDIDQAFWGQYLVSVHGAIGTDQWQANRQAAVDADPSAFEYVRGSVTLDWDTGSVSDVDVTVDYMNGATQITYTQADYAGAPHFPDYGTGVDQVVLNFQRAYGPTLNFVSYVSGSQNSMPQYLANFQLVVTHFPTNGDVTLVLQSATLGEARQTYVYSPYIGSMEAGGAYYNLDTNATTKTYGGYGIAESAPAVPLPAPALLLVGGLGAMAAFRRRKD</sequence>
<organism evidence="3 4">
    <name type="scientific">Primorskyibacter flagellatus</name>
    <dbReference type="NCBI Taxonomy" id="1387277"/>
    <lineage>
        <taxon>Bacteria</taxon>
        <taxon>Pseudomonadati</taxon>
        <taxon>Pseudomonadota</taxon>
        <taxon>Alphaproteobacteria</taxon>
        <taxon>Rhodobacterales</taxon>
        <taxon>Roseobacteraceae</taxon>
        <taxon>Primorskyibacter</taxon>
    </lineage>
</organism>
<evidence type="ECO:0000313" key="4">
    <source>
        <dbReference type="Proteomes" id="UP000612855"/>
    </source>
</evidence>
<dbReference type="NCBIfam" id="TIGR03370">
    <property type="entry name" value="VPLPA-CTERM"/>
    <property type="match status" value="1"/>
</dbReference>
<keyword evidence="2" id="KW-0732">Signal</keyword>
<name>A0A917A5M4_9RHOB</name>
<keyword evidence="4" id="KW-1185">Reference proteome</keyword>
<dbReference type="InterPro" id="IPR022472">
    <property type="entry name" value="VPLPA-CTERM"/>
</dbReference>
<reference evidence="4" key="1">
    <citation type="journal article" date="2019" name="Int. J. Syst. Evol. Microbiol.">
        <title>The Global Catalogue of Microorganisms (GCM) 10K type strain sequencing project: providing services to taxonomists for standard genome sequencing and annotation.</title>
        <authorList>
            <consortium name="The Broad Institute Genomics Platform"/>
            <consortium name="The Broad Institute Genome Sequencing Center for Infectious Disease"/>
            <person name="Wu L."/>
            <person name="Ma J."/>
        </authorList>
    </citation>
    <scope>NUCLEOTIDE SEQUENCE [LARGE SCALE GENOMIC DNA]</scope>
    <source>
        <strain evidence="4">CGMCC 1.12664</strain>
    </source>
</reference>
<proteinExistence type="predicted"/>
<dbReference type="Proteomes" id="UP000612855">
    <property type="component" value="Unassembled WGS sequence"/>
</dbReference>
<gene>
    <name evidence="3" type="ORF">GCM10011360_13640</name>
</gene>
<evidence type="ECO:0000256" key="2">
    <source>
        <dbReference type="SAM" id="SignalP"/>
    </source>
</evidence>
<feature type="chain" id="PRO_5036857275" description="VPLPA-CTERM protein sorting domain-containing protein" evidence="2">
    <location>
        <begin position="24"/>
        <end position="245"/>
    </location>
</feature>
<feature type="signal peptide" evidence="2">
    <location>
        <begin position="1"/>
        <end position="23"/>
    </location>
</feature>
<keyword evidence="1" id="KW-1133">Transmembrane helix</keyword>
<evidence type="ECO:0000256" key="1">
    <source>
        <dbReference type="SAM" id="Phobius"/>
    </source>
</evidence>
<evidence type="ECO:0000313" key="3">
    <source>
        <dbReference type="EMBL" id="GGE26557.1"/>
    </source>
</evidence>
<keyword evidence="1" id="KW-0472">Membrane</keyword>
<dbReference type="RefSeq" id="WP_229737455.1">
    <property type="nucleotide sequence ID" value="NZ_BMFJ01000001.1"/>
</dbReference>
<dbReference type="AlphaFoldDB" id="A0A917A5M4"/>
<dbReference type="EMBL" id="BMFJ01000001">
    <property type="protein sequence ID" value="GGE26557.1"/>
    <property type="molecule type" value="Genomic_DNA"/>
</dbReference>
<protein>
    <recommendedName>
        <fullName evidence="5">VPLPA-CTERM protein sorting domain-containing protein</fullName>
    </recommendedName>
</protein>
<feature type="transmembrane region" description="Helical" evidence="1">
    <location>
        <begin position="223"/>
        <end position="240"/>
    </location>
</feature>
<keyword evidence="1" id="KW-0812">Transmembrane</keyword>
<accession>A0A917A5M4</accession>